<dbReference type="CDD" id="cd11878">
    <property type="entry name" value="SH3_Bem1p_1"/>
    <property type="match status" value="1"/>
</dbReference>
<evidence type="ECO:0008006" key="10">
    <source>
        <dbReference type="Google" id="ProtNLM"/>
    </source>
</evidence>
<dbReference type="EMBL" id="NAJO01000027">
    <property type="protein sequence ID" value="OQO02674.1"/>
    <property type="molecule type" value="Genomic_DNA"/>
</dbReference>
<dbReference type="Gene3D" id="2.30.30.40">
    <property type="entry name" value="SH3 Domains"/>
    <property type="match status" value="2"/>
</dbReference>
<name>A0A1V8SUF2_9PEZI</name>
<evidence type="ECO:0000259" key="7">
    <source>
        <dbReference type="PROSITE" id="PS50250"/>
    </source>
</evidence>
<dbReference type="InterPro" id="IPR000717">
    <property type="entry name" value="PCI_dom"/>
</dbReference>
<dbReference type="Gene3D" id="3.10.20.90">
    <property type="entry name" value="Phosphatidylinositol 3-kinase Catalytic Subunit, Chain A, domain 1"/>
    <property type="match status" value="1"/>
</dbReference>
<feature type="compositionally biased region" description="Basic and acidic residues" evidence="4">
    <location>
        <begin position="148"/>
        <end position="161"/>
    </location>
</feature>
<evidence type="ECO:0000259" key="5">
    <source>
        <dbReference type="PROSITE" id="PS50002"/>
    </source>
</evidence>
<dbReference type="InterPro" id="IPR001452">
    <property type="entry name" value="SH3_domain"/>
</dbReference>
<dbReference type="CDD" id="cd11879">
    <property type="entry name" value="SH3_Bem1p_2"/>
    <property type="match status" value="1"/>
</dbReference>
<dbReference type="SUPFAM" id="SSF64268">
    <property type="entry name" value="PX domain"/>
    <property type="match status" value="1"/>
</dbReference>
<feature type="domain" description="PCI" evidence="7">
    <location>
        <begin position="302"/>
        <end position="472"/>
    </location>
</feature>
<feature type="compositionally biased region" description="Polar residues" evidence="4">
    <location>
        <begin position="958"/>
        <end position="976"/>
    </location>
</feature>
<proteinExistence type="predicted"/>
<gene>
    <name evidence="8" type="ORF">B0A48_12203</name>
</gene>
<keyword evidence="1 3" id="KW-0728">SH3 domain</keyword>
<dbReference type="InterPro" id="IPR045107">
    <property type="entry name" value="SAC3/GANP/THP3"/>
</dbReference>
<keyword evidence="9" id="KW-1185">Reference proteome</keyword>
<feature type="compositionally biased region" description="Polar residues" evidence="4">
    <location>
        <begin position="916"/>
        <end position="934"/>
    </location>
</feature>
<protein>
    <recommendedName>
        <fullName evidence="10">Protein scd2/ral3</fullName>
    </recommendedName>
</protein>
<keyword evidence="2" id="KW-0677">Repeat</keyword>
<dbReference type="Gene3D" id="3.30.1520.10">
    <property type="entry name" value="Phox-like domain"/>
    <property type="match status" value="1"/>
</dbReference>
<dbReference type="SMART" id="SM00326">
    <property type="entry name" value="SH3"/>
    <property type="match status" value="2"/>
</dbReference>
<dbReference type="SMART" id="SM00312">
    <property type="entry name" value="PX"/>
    <property type="match status" value="1"/>
</dbReference>
<evidence type="ECO:0000256" key="2">
    <source>
        <dbReference type="ARBA" id="ARBA00022737"/>
    </source>
</evidence>
<dbReference type="Pfam" id="PF00787">
    <property type="entry name" value="PX"/>
    <property type="match status" value="1"/>
</dbReference>
<dbReference type="PROSITE" id="PS50195">
    <property type="entry name" value="PX"/>
    <property type="match status" value="1"/>
</dbReference>
<reference evidence="9" key="1">
    <citation type="submission" date="2017-03" db="EMBL/GenBank/DDBJ databases">
        <title>Genomes of endolithic fungi from Antarctica.</title>
        <authorList>
            <person name="Coleine C."/>
            <person name="Masonjones S."/>
            <person name="Stajich J.E."/>
        </authorList>
    </citation>
    <scope>NUCLEOTIDE SEQUENCE [LARGE SCALE GENOMIC DNA]</scope>
    <source>
        <strain evidence="9">CCFEE 5527</strain>
    </source>
</reference>
<dbReference type="InterPro" id="IPR036871">
    <property type="entry name" value="PX_dom_sf"/>
</dbReference>
<dbReference type="Proteomes" id="UP000192596">
    <property type="component" value="Unassembled WGS sequence"/>
</dbReference>
<dbReference type="FunFam" id="2.30.30.40:FF:000093">
    <property type="entry name" value="Protein kinase activator Bem1"/>
    <property type="match status" value="1"/>
</dbReference>
<evidence type="ECO:0000259" key="6">
    <source>
        <dbReference type="PROSITE" id="PS50195"/>
    </source>
</evidence>
<dbReference type="OrthoDB" id="548867at2759"/>
<dbReference type="PANTHER" id="PTHR12436">
    <property type="entry name" value="80 KDA MCM3-ASSOCIATED PROTEIN"/>
    <property type="match status" value="1"/>
</dbReference>
<feature type="compositionally biased region" description="Low complexity" evidence="4">
    <location>
        <begin position="944"/>
        <end position="957"/>
    </location>
</feature>
<feature type="compositionally biased region" description="Low complexity" evidence="4">
    <location>
        <begin position="578"/>
        <end position="588"/>
    </location>
</feature>
<dbReference type="GO" id="GO:0051130">
    <property type="term" value="P:positive regulation of cellular component organization"/>
    <property type="evidence" value="ECO:0007669"/>
    <property type="project" value="UniProtKB-ARBA"/>
</dbReference>
<dbReference type="PROSITE" id="PS50250">
    <property type="entry name" value="PCI"/>
    <property type="match status" value="1"/>
</dbReference>
<dbReference type="InterPro" id="IPR035549">
    <property type="entry name" value="Bem1/Scd2_SH3_2"/>
</dbReference>
<dbReference type="InterPro" id="IPR035548">
    <property type="entry name" value="Bem1/Scd2_SH3_1"/>
</dbReference>
<sequence length="1107" mass="123992">MAAMPSYTSVTARHTLTRPVAMHQPAPAVEEPKKFTDAVRNWVQRAFAPENAVPGISEPDWRAKLLDYIPSVTASGAIDTIDWAIHPLPQQMLQQQRQAAALAQSMTNTNLTPLSFPSHVIGAHKRKSSDLDLLDDGLDTPPRKKSKGSLEDRVTGREKKQDKKQKKGKALQNDTSVLLDSDALRRRRERFGHVSPQSSPFHSRDETPPVDTPGAVVGTCQKLEKNYFRLTSAPKPEEVRPLSVLKEAFALVREKWKLDHNYHYTKDQLKSIRQDLTVQHFKNDFVVVVYETHARIALEQGDVGEYNMCQTQLRSLYKMGLSGKRDEFTGYRILYFVFTRKQADLNDVLADLTSAEKQMKSVKHALQVHAALASGNYHRFFRLYQTAPYLGPYLLDQIVPRQRLAALATICKAYKQDVSLDFIVTELGFQPEDEDDADGARRLCVEFIAEHNGEHLIQQKDDGAVRFLTSKAGLLFEEAKQRAFKGNVDLKVQISIPQKDAIAIEPPKKVIKALYDYTAPIDPPHYLSFSAGDFLHVVSRENDPDWYEACNPLQNTRGLVPVKYFEEVGKTVRDSGDSTKSTGTTHDSGYAEGSTPSRSVAAGSRNSAMSSGNAPPMPGHRVSKSIGGRSPAGVYGIVSYDFNAERPDELDAKEGEAIIVIAQSNPEWFVAKPITRLGGPGLIPVSFIEIRDMTTGKAAEDPIAAVQKAGIPRVEEWKKMAAEYKNTSIPLGTVSSSQQQSQSVAQGMERMSLQNGYGQGHGHERTPSNYAYQQQQQQNLFAPVRASVPTHTFADDKFHFVVECKLSNNTHWDLSRIYEDFYELQINLINAFPEEAGQVSGKSRTLPYMPGPVKFVTDNISEGRRENLDQYLRDLLNMQQHITTSSLVRNFFAPREGDYEVDPSVADLDEHARPSEPQQRYSQASQNPYSNGDAASQDHSRQGSVVSAHQHSQSQASNTPYTHQRGQPSLSANNLSQQQQQPQQGQQQHYRSPSEYTLPSQQSATSTQPNSSQPNSTQPVKVKAWFDRDTCVVLRLPPRGQFDFASLYQKIVERRKLEFRGAGEEVLEIEYRDERDGEYYRLEGDEDLDIAVERNEKLTLAVRAAGS</sequence>
<evidence type="ECO:0000313" key="8">
    <source>
        <dbReference type="EMBL" id="OQO02674.1"/>
    </source>
</evidence>
<evidence type="ECO:0000313" key="9">
    <source>
        <dbReference type="Proteomes" id="UP000192596"/>
    </source>
</evidence>
<feature type="region of interest" description="Disordered" evidence="4">
    <location>
        <begin position="131"/>
        <end position="212"/>
    </location>
</feature>
<evidence type="ECO:0000256" key="1">
    <source>
        <dbReference type="ARBA" id="ARBA00022443"/>
    </source>
</evidence>
<feature type="region of interest" description="Disordered" evidence="4">
    <location>
        <begin position="571"/>
        <end position="627"/>
    </location>
</feature>
<dbReference type="PROSITE" id="PS50002">
    <property type="entry name" value="SH3"/>
    <property type="match status" value="2"/>
</dbReference>
<dbReference type="InterPro" id="IPR001683">
    <property type="entry name" value="PX_dom"/>
</dbReference>
<feature type="compositionally biased region" description="Low complexity" evidence="4">
    <location>
        <begin position="977"/>
        <end position="988"/>
    </location>
</feature>
<dbReference type="GO" id="GO:0035091">
    <property type="term" value="F:phosphatidylinositol binding"/>
    <property type="evidence" value="ECO:0007669"/>
    <property type="project" value="InterPro"/>
</dbReference>
<dbReference type="InterPro" id="IPR035550">
    <property type="entry name" value="Bem1/Scd2_PX"/>
</dbReference>
<feature type="compositionally biased region" description="Polar residues" evidence="4">
    <location>
        <begin position="989"/>
        <end position="1019"/>
    </location>
</feature>
<evidence type="ECO:0000256" key="4">
    <source>
        <dbReference type="SAM" id="MobiDB-lite"/>
    </source>
</evidence>
<dbReference type="InParanoid" id="A0A1V8SUF2"/>
<feature type="region of interest" description="Disordered" evidence="4">
    <location>
        <begin position="910"/>
        <end position="1021"/>
    </location>
</feature>
<dbReference type="GO" id="GO:0005938">
    <property type="term" value="C:cell cortex"/>
    <property type="evidence" value="ECO:0007669"/>
    <property type="project" value="UniProtKB-ARBA"/>
</dbReference>
<organism evidence="8 9">
    <name type="scientific">Cryoendolithus antarcticus</name>
    <dbReference type="NCBI Taxonomy" id="1507870"/>
    <lineage>
        <taxon>Eukaryota</taxon>
        <taxon>Fungi</taxon>
        <taxon>Dikarya</taxon>
        <taxon>Ascomycota</taxon>
        <taxon>Pezizomycotina</taxon>
        <taxon>Dothideomycetes</taxon>
        <taxon>Dothideomycetidae</taxon>
        <taxon>Cladosporiales</taxon>
        <taxon>Cladosporiaceae</taxon>
        <taxon>Cryoendolithus</taxon>
    </lineage>
</organism>
<feature type="domain" description="PX" evidence="6">
    <location>
        <begin position="778"/>
        <end position="899"/>
    </location>
</feature>
<evidence type="ECO:0000256" key="3">
    <source>
        <dbReference type="PROSITE-ProRule" id="PRU00192"/>
    </source>
</evidence>
<dbReference type="Pfam" id="PF00018">
    <property type="entry name" value="SH3_1"/>
    <property type="match status" value="2"/>
</dbReference>
<dbReference type="GO" id="GO:1902494">
    <property type="term" value="C:catalytic complex"/>
    <property type="evidence" value="ECO:0007669"/>
    <property type="project" value="UniProtKB-ARBA"/>
</dbReference>
<dbReference type="GO" id="GO:0005634">
    <property type="term" value="C:nucleus"/>
    <property type="evidence" value="ECO:0007669"/>
    <property type="project" value="TreeGrafter"/>
</dbReference>
<dbReference type="SUPFAM" id="SSF50044">
    <property type="entry name" value="SH3-domain"/>
    <property type="match status" value="2"/>
</dbReference>
<dbReference type="CDD" id="cd06890">
    <property type="entry name" value="PX_Bem1p"/>
    <property type="match status" value="1"/>
</dbReference>
<accession>A0A1V8SUF2</accession>
<dbReference type="SUPFAM" id="SSF54277">
    <property type="entry name" value="CAD &amp; PB1 domains"/>
    <property type="match status" value="1"/>
</dbReference>
<dbReference type="Gene3D" id="1.25.40.990">
    <property type="match status" value="1"/>
</dbReference>
<dbReference type="STRING" id="1507870.A0A1V8SUF2"/>
<feature type="compositionally biased region" description="Polar residues" evidence="4">
    <location>
        <begin position="594"/>
        <end position="613"/>
    </location>
</feature>
<dbReference type="GO" id="GO:0060090">
    <property type="term" value="F:molecular adaptor activity"/>
    <property type="evidence" value="ECO:0007669"/>
    <property type="project" value="UniProtKB-ARBA"/>
</dbReference>
<dbReference type="Pfam" id="PF03399">
    <property type="entry name" value="SAC3_GANP"/>
    <property type="match status" value="1"/>
</dbReference>
<dbReference type="GO" id="GO:0030427">
    <property type="term" value="C:site of polarized growth"/>
    <property type="evidence" value="ECO:0007669"/>
    <property type="project" value="UniProtKB-ARBA"/>
</dbReference>
<dbReference type="AlphaFoldDB" id="A0A1V8SUF2"/>
<dbReference type="InterPro" id="IPR036028">
    <property type="entry name" value="SH3-like_dom_sf"/>
</dbReference>
<dbReference type="PANTHER" id="PTHR12436:SF4">
    <property type="entry name" value="LEUKOCYTE RECEPTOR CLUSTER MEMBER 8"/>
    <property type="match status" value="1"/>
</dbReference>
<feature type="domain" description="SH3" evidence="5">
    <location>
        <begin position="631"/>
        <end position="693"/>
    </location>
</feature>
<feature type="domain" description="SH3" evidence="5">
    <location>
        <begin position="506"/>
        <end position="570"/>
    </location>
</feature>
<comment type="caution">
    <text evidence="8">The sequence shown here is derived from an EMBL/GenBank/DDBJ whole genome shotgun (WGS) entry which is preliminary data.</text>
</comment>
<dbReference type="InterPro" id="IPR005062">
    <property type="entry name" value="SAC3/GANP/THP3_conserved"/>
</dbReference>